<keyword evidence="3" id="KW-1185">Reference proteome</keyword>
<dbReference type="AlphaFoldDB" id="V5FAF1"/>
<comment type="caution">
    <text evidence="2">The sequence shown here is derived from an EMBL/GenBank/DDBJ whole genome shotgun (WGS) entry which is preliminary data.</text>
</comment>
<dbReference type="Proteomes" id="UP000017800">
    <property type="component" value="Unassembled WGS sequence"/>
</dbReference>
<dbReference type="NCBIfam" id="TIGR01626">
    <property type="entry name" value="ytfJ_HI0045"/>
    <property type="match status" value="1"/>
</dbReference>
<reference evidence="2 3" key="1">
    <citation type="submission" date="2013-10" db="EMBL/GenBank/DDBJ databases">
        <authorList>
            <person name="Ichikawa N."/>
            <person name="Kimura A."/>
            <person name="Ohji S."/>
            <person name="Hosoyama A."/>
            <person name="Fujita N."/>
        </authorList>
    </citation>
    <scope>NUCLEOTIDE SEQUENCE [LARGE SCALE GENOMIC DNA]</scope>
    <source>
        <strain evidence="2 3">NBRC 102217</strain>
    </source>
</reference>
<protein>
    <recommendedName>
        <fullName evidence="4">YtfJ family protein</fullName>
    </recommendedName>
</protein>
<dbReference type="Pfam" id="PF09695">
    <property type="entry name" value="YtfJ_HI0045"/>
    <property type="match status" value="1"/>
</dbReference>
<reference evidence="2 3" key="2">
    <citation type="submission" date="2013-11" db="EMBL/GenBank/DDBJ databases">
        <title>Whole genome shotgun sequence of Vibrio halioticoli NBRC 102217.</title>
        <authorList>
            <person name="Isaki S."/>
            <person name="Kimura A."/>
            <person name="Ohji S."/>
            <person name="Hosoyama A."/>
            <person name="Fujita N."/>
            <person name="Hashimoto M."/>
            <person name="Hosoyama Y."/>
            <person name="Yamazoe A."/>
        </authorList>
    </citation>
    <scope>NUCLEOTIDE SEQUENCE [LARGE SCALE GENOMIC DNA]</scope>
    <source>
        <strain evidence="2 3">NBRC 102217</strain>
    </source>
</reference>
<keyword evidence="1" id="KW-0732">Signal</keyword>
<evidence type="ECO:0000313" key="2">
    <source>
        <dbReference type="EMBL" id="GAD88083.1"/>
    </source>
</evidence>
<accession>V5FAF1</accession>
<dbReference type="InterPro" id="IPR006513">
    <property type="entry name" value="YtfJ_HI0045"/>
</dbReference>
<evidence type="ECO:0000256" key="1">
    <source>
        <dbReference type="SAM" id="SignalP"/>
    </source>
</evidence>
<gene>
    <name evidence="2" type="ORF">VHA01S_003_01590</name>
</gene>
<name>V5FAF1_9VIBR</name>
<feature type="signal peptide" evidence="1">
    <location>
        <begin position="1"/>
        <end position="24"/>
    </location>
</feature>
<dbReference type="EMBL" id="BAUJ01000003">
    <property type="protein sequence ID" value="GAD88083.1"/>
    <property type="molecule type" value="Genomic_DNA"/>
</dbReference>
<proteinExistence type="predicted"/>
<organism evidence="2 3">
    <name type="scientific">Vibrio halioticoli NBRC 102217</name>
    <dbReference type="NCBI Taxonomy" id="1219072"/>
    <lineage>
        <taxon>Bacteria</taxon>
        <taxon>Pseudomonadati</taxon>
        <taxon>Pseudomonadota</taxon>
        <taxon>Gammaproteobacteria</taxon>
        <taxon>Vibrionales</taxon>
        <taxon>Vibrionaceae</taxon>
        <taxon>Vibrio</taxon>
    </lineage>
</organism>
<sequence>MDLNMQIKTLLTVLAITVPCSSWALNMPTGKTAPAVNVSSFGEVIANQDDITYHQWDSASMVGKTRVIQAIAGRSAAKAINKPMIDAIISADFPKDKYQTTTIVNQDDAIWGTSSFVKSSAEDSKRDFPYSSIVLDEHGAVAKAWDLEAKSSMIAVQGKNGEILWAKDGELTPKEIQHVISLVKSNL</sequence>
<feature type="chain" id="PRO_5004733041" description="YtfJ family protein" evidence="1">
    <location>
        <begin position="25"/>
        <end position="187"/>
    </location>
</feature>
<evidence type="ECO:0008006" key="4">
    <source>
        <dbReference type="Google" id="ProtNLM"/>
    </source>
</evidence>
<dbReference type="eggNOG" id="COG3054">
    <property type="taxonomic scope" value="Bacteria"/>
</dbReference>
<evidence type="ECO:0000313" key="3">
    <source>
        <dbReference type="Proteomes" id="UP000017800"/>
    </source>
</evidence>